<reference evidence="1" key="1">
    <citation type="submission" date="2023-10" db="EMBL/GenBank/DDBJ databases">
        <authorList>
            <person name="Rodriguez Cubillos JULIANA M."/>
            <person name="De Vega J."/>
        </authorList>
    </citation>
    <scope>NUCLEOTIDE SEQUENCE</scope>
</reference>
<organism evidence="1 2">
    <name type="scientific">Trifolium pratense</name>
    <name type="common">Red clover</name>
    <dbReference type="NCBI Taxonomy" id="57577"/>
    <lineage>
        <taxon>Eukaryota</taxon>
        <taxon>Viridiplantae</taxon>
        <taxon>Streptophyta</taxon>
        <taxon>Embryophyta</taxon>
        <taxon>Tracheophyta</taxon>
        <taxon>Spermatophyta</taxon>
        <taxon>Magnoliopsida</taxon>
        <taxon>eudicotyledons</taxon>
        <taxon>Gunneridae</taxon>
        <taxon>Pentapetalae</taxon>
        <taxon>rosids</taxon>
        <taxon>fabids</taxon>
        <taxon>Fabales</taxon>
        <taxon>Fabaceae</taxon>
        <taxon>Papilionoideae</taxon>
        <taxon>50 kb inversion clade</taxon>
        <taxon>NPAAA clade</taxon>
        <taxon>Hologalegina</taxon>
        <taxon>IRL clade</taxon>
        <taxon>Trifolieae</taxon>
        <taxon>Trifolium</taxon>
    </lineage>
</organism>
<gene>
    <name evidence="1" type="ORF">MILVUS5_LOCUS23779</name>
</gene>
<name>A0ACB0KKS6_TRIPR</name>
<accession>A0ACB0KKS6</accession>
<proteinExistence type="predicted"/>
<evidence type="ECO:0000313" key="1">
    <source>
        <dbReference type="EMBL" id="CAJ2657156.1"/>
    </source>
</evidence>
<evidence type="ECO:0000313" key="2">
    <source>
        <dbReference type="Proteomes" id="UP001177021"/>
    </source>
</evidence>
<protein>
    <submittedName>
        <fullName evidence="1">Uncharacterized protein</fullName>
    </submittedName>
</protein>
<sequence length="305" mass="34676">MKFNNATIHTPISRTFVSGGLSQHHVGHSKPRLYNWMCHHCGRKGHIRPFCYRLHGYPRRVHQAFYTPAFSNIETKKEWREKKKITGLIAHTSLRASSRETWYFDSGCSKHMTGVEKYLENLKSYATSFVTFGDGAKAEIKGIGKLANNGLPKLDNVLLVEGLKANLISISQLCDQGMKVNFTKSECLFTNDQGELLMKGVRSKNNCYLCIPKEEDNLSTCLISKEDEVKLWHQKLGHLHLKFMKKAIAKEAIRGLRKLKIEEGSICGECQIGKQTKMSHPKLQHLTTTRVLELLHPDLMGPMQV</sequence>
<dbReference type="Proteomes" id="UP001177021">
    <property type="component" value="Unassembled WGS sequence"/>
</dbReference>
<dbReference type="EMBL" id="CASHSV030000311">
    <property type="protein sequence ID" value="CAJ2657156.1"/>
    <property type="molecule type" value="Genomic_DNA"/>
</dbReference>
<keyword evidence="2" id="KW-1185">Reference proteome</keyword>
<comment type="caution">
    <text evidence="1">The sequence shown here is derived from an EMBL/GenBank/DDBJ whole genome shotgun (WGS) entry which is preliminary data.</text>
</comment>